<proteinExistence type="predicted"/>
<name>A0ABU5Q846_9BACT</name>
<keyword evidence="2" id="KW-1185">Reference proteome</keyword>
<sequence length="150" mass="17209">MTDLSDFFPQSYRDDFAERNVQKGAIIRVFVKDAKPPKIKRFIIIGFSNDKVLLGTVFINSEINPNIFKTEDLKSLHIPIDAKSHEFIDHDSFIDCSKIQERSYEEIKQLLSKDSECLKGIVSETTMKVISETISNAKTISSKQKRKFGF</sequence>
<evidence type="ECO:0000313" key="2">
    <source>
        <dbReference type="Proteomes" id="UP001302949"/>
    </source>
</evidence>
<dbReference type="RefSeq" id="WP_323296182.1">
    <property type="nucleotide sequence ID" value="NZ_JAYFUM010000008.1"/>
</dbReference>
<protein>
    <submittedName>
        <fullName evidence="1">Uncharacterized protein</fullName>
    </submittedName>
</protein>
<accession>A0ABU5Q846</accession>
<gene>
    <name evidence="1" type="ORF">VB248_07740</name>
</gene>
<organism evidence="1 2">
    <name type="scientific">Arcicella rigui</name>
    <dbReference type="NCBI Taxonomy" id="797020"/>
    <lineage>
        <taxon>Bacteria</taxon>
        <taxon>Pseudomonadati</taxon>
        <taxon>Bacteroidota</taxon>
        <taxon>Cytophagia</taxon>
        <taxon>Cytophagales</taxon>
        <taxon>Flectobacillaceae</taxon>
        <taxon>Arcicella</taxon>
    </lineage>
</organism>
<dbReference type="Proteomes" id="UP001302949">
    <property type="component" value="Unassembled WGS sequence"/>
</dbReference>
<evidence type="ECO:0000313" key="1">
    <source>
        <dbReference type="EMBL" id="MEA5139020.1"/>
    </source>
</evidence>
<comment type="caution">
    <text evidence="1">The sequence shown here is derived from an EMBL/GenBank/DDBJ whole genome shotgun (WGS) entry which is preliminary data.</text>
</comment>
<dbReference type="EMBL" id="JAYFUM010000008">
    <property type="protein sequence ID" value="MEA5139020.1"/>
    <property type="molecule type" value="Genomic_DNA"/>
</dbReference>
<reference evidence="1 2" key="1">
    <citation type="submission" date="2023-12" db="EMBL/GenBank/DDBJ databases">
        <title>Novel species of the genus Arcicella isolated from rivers.</title>
        <authorList>
            <person name="Lu H."/>
        </authorList>
    </citation>
    <scope>NUCLEOTIDE SEQUENCE [LARGE SCALE GENOMIC DNA]</scope>
    <source>
        <strain evidence="1 2">KCTC 23307</strain>
    </source>
</reference>